<dbReference type="Proteomes" id="UP000630660">
    <property type="component" value="Unassembled WGS sequence"/>
</dbReference>
<name>A0A9D5KC41_UNCW3</name>
<evidence type="ECO:0000259" key="12">
    <source>
        <dbReference type="Pfam" id="PF02581"/>
    </source>
</evidence>
<comment type="function">
    <text evidence="9">Condenses 4-methyl-5-(beta-hydroxyethyl)thiazole monophosphate (THZ-P) and 2-methyl-4-amino-5-hydroxymethyl pyrimidine pyrophosphate (HMP-PP) to form thiamine monophosphate (TMP).</text>
</comment>
<feature type="binding site" evidence="9">
    <location>
        <position position="116"/>
    </location>
    <ligand>
        <name>4-amino-2-methyl-5-(diphosphooxymethyl)pyrimidine</name>
        <dbReference type="ChEBI" id="CHEBI:57841"/>
    </ligand>
</feature>
<comment type="catalytic activity">
    <reaction evidence="7 9 10">
        <text>2-(2-carboxy-4-methylthiazol-5-yl)ethyl phosphate + 4-amino-2-methyl-5-(diphosphooxymethyl)pyrimidine + 2 H(+) = thiamine phosphate + CO2 + diphosphate</text>
        <dbReference type="Rhea" id="RHEA:47848"/>
        <dbReference type="ChEBI" id="CHEBI:15378"/>
        <dbReference type="ChEBI" id="CHEBI:16526"/>
        <dbReference type="ChEBI" id="CHEBI:33019"/>
        <dbReference type="ChEBI" id="CHEBI:37575"/>
        <dbReference type="ChEBI" id="CHEBI:57841"/>
        <dbReference type="ChEBI" id="CHEBI:62890"/>
        <dbReference type="EC" id="2.5.1.3"/>
    </reaction>
</comment>
<dbReference type="InterPro" id="IPR036206">
    <property type="entry name" value="ThiamineP_synth_sf"/>
</dbReference>
<gene>
    <name evidence="9 13" type="primary">thiE</name>
    <name evidence="13" type="ORF">GF359_08990</name>
</gene>
<feature type="binding site" evidence="9">
    <location>
        <position position="172"/>
    </location>
    <ligand>
        <name>2-[(2R,5Z)-2-carboxy-4-methylthiazol-5(2H)-ylidene]ethyl phosphate</name>
        <dbReference type="ChEBI" id="CHEBI:62899"/>
    </ligand>
</feature>
<sequence length="224" mass="24808">MKQRPRGLRMNLPRLYAITDEAIVPNEELFDKVRVVLDAGVRLIQLRFKKTPHAERLELSRRIRELTRDFGAVLIMDDSPELARSIQADGVHLGIHDPRVGLSRRVLGSSAVIGITCYDRPERVAMWGEPVISYLGLSSPYPSPTKPKVMPSLDEFKELIKHARVPVYAIGGITPERVGEMMHAGCYGVAAISAIFAARDPAEAVSGFLAELESFPFTESESPS</sequence>
<comment type="catalytic activity">
    <reaction evidence="6 9 10">
        <text>4-methyl-5-(2-phosphooxyethyl)-thiazole + 4-amino-2-methyl-5-(diphosphooxymethyl)pyrimidine + H(+) = thiamine phosphate + diphosphate</text>
        <dbReference type="Rhea" id="RHEA:22328"/>
        <dbReference type="ChEBI" id="CHEBI:15378"/>
        <dbReference type="ChEBI" id="CHEBI:33019"/>
        <dbReference type="ChEBI" id="CHEBI:37575"/>
        <dbReference type="ChEBI" id="CHEBI:57841"/>
        <dbReference type="ChEBI" id="CHEBI:58296"/>
        <dbReference type="EC" id="2.5.1.3"/>
    </reaction>
</comment>
<evidence type="ECO:0000256" key="8">
    <source>
        <dbReference type="ARBA" id="ARBA00047883"/>
    </source>
</evidence>
<evidence type="ECO:0000256" key="5">
    <source>
        <dbReference type="ARBA" id="ARBA00022977"/>
    </source>
</evidence>
<feature type="domain" description="Thiamine phosphate synthase/TenI" evidence="12">
    <location>
        <begin position="15"/>
        <end position="195"/>
    </location>
</feature>
<evidence type="ECO:0000256" key="1">
    <source>
        <dbReference type="ARBA" id="ARBA00005165"/>
    </source>
</evidence>
<feature type="binding site" evidence="9">
    <location>
        <begin position="192"/>
        <end position="193"/>
    </location>
    <ligand>
        <name>2-[(2R,5Z)-2-carboxy-4-methylthiazol-5(2H)-ylidene]ethyl phosphate</name>
        <dbReference type="ChEBI" id="CHEBI:62899"/>
    </ligand>
</feature>
<accession>A0A9D5KC41</accession>
<feature type="binding site" evidence="9">
    <location>
        <begin position="143"/>
        <end position="145"/>
    </location>
    <ligand>
        <name>2-[(2R,5Z)-2-carboxy-4-methylthiazol-5(2H)-ylidene]ethyl phosphate</name>
        <dbReference type="ChEBI" id="CHEBI:62899"/>
    </ligand>
</feature>
<dbReference type="InterPro" id="IPR034291">
    <property type="entry name" value="TMP_synthase"/>
</dbReference>
<keyword evidence="2 9" id="KW-0808">Transferase</keyword>
<dbReference type="InterPro" id="IPR013785">
    <property type="entry name" value="Aldolase_TIM"/>
</dbReference>
<evidence type="ECO:0000256" key="10">
    <source>
        <dbReference type="RuleBase" id="RU003826"/>
    </source>
</evidence>
<evidence type="ECO:0000256" key="11">
    <source>
        <dbReference type="RuleBase" id="RU004253"/>
    </source>
</evidence>
<dbReference type="PANTHER" id="PTHR20857:SF15">
    <property type="entry name" value="THIAMINE-PHOSPHATE SYNTHASE"/>
    <property type="match status" value="1"/>
</dbReference>
<keyword evidence="3 9" id="KW-0479">Metal-binding</keyword>
<protein>
    <recommendedName>
        <fullName evidence="9">Thiamine-phosphate synthase</fullName>
        <shortName evidence="9">TP synthase</shortName>
        <shortName evidence="9">TPS</shortName>
        <ecNumber evidence="9">2.5.1.3</ecNumber>
    </recommendedName>
    <alternativeName>
        <fullName evidence="9">Thiamine-phosphate pyrophosphorylase</fullName>
        <shortName evidence="9">TMP pyrophosphorylase</shortName>
        <shortName evidence="9">TMP-PPase</shortName>
    </alternativeName>
</protein>
<dbReference type="PANTHER" id="PTHR20857">
    <property type="entry name" value="THIAMINE-PHOSPHATE PYROPHOSPHORYLASE"/>
    <property type="match status" value="1"/>
</dbReference>
<comment type="caution">
    <text evidence="13">The sequence shown here is derived from an EMBL/GenBank/DDBJ whole genome shotgun (WGS) entry which is preliminary data.</text>
</comment>
<dbReference type="NCBIfam" id="TIGR00693">
    <property type="entry name" value="thiE"/>
    <property type="match status" value="1"/>
</dbReference>
<comment type="pathway">
    <text evidence="1 9 11">Cofactor biosynthesis; thiamine diphosphate biosynthesis; thiamine phosphate from 4-amino-2-methyl-5-diphosphomethylpyrimidine and 4-methyl-5-(2-phosphoethyl)-thiazole: step 1/1.</text>
</comment>
<dbReference type="AlphaFoldDB" id="A0A9D5KC41"/>
<dbReference type="HAMAP" id="MF_00097">
    <property type="entry name" value="TMP_synthase"/>
    <property type="match status" value="1"/>
</dbReference>
<dbReference type="EMBL" id="WJKJ01000301">
    <property type="protein sequence ID" value="MBD3365335.1"/>
    <property type="molecule type" value="Genomic_DNA"/>
</dbReference>
<evidence type="ECO:0000256" key="4">
    <source>
        <dbReference type="ARBA" id="ARBA00022842"/>
    </source>
</evidence>
<comment type="similarity">
    <text evidence="9 10">Belongs to the thiamine-phosphate synthase family.</text>
</comment>
<feature type="binding site" evidence="9">
    <location>
        <position position="97"/>
    </location>
    <ligand>
        <name>Mg(2+)</name>
        <dbReference type="ChEBI" id="CHEBI:18420"/>
    </ligand>
</feature>
<dbReference type="EC" id="2.5.1.3" evidence="9"/>
<comment type="catalytic activity">
    <reaction evidence="8 9 10">
        <text>2-[(2R,5Z)-2-carboxy-4-methylthiazol-5(2H)-ylidene]ethyl phosphate + 4-amino-2-methyl-5-(diphosphooxymethyl)pyrimidine + 2 H(+) = thiamine phosphate + CO2 + diphosphate</text>
        <dbReference type="Rhea" id="RHEA:47844"/>
        <dbReference type="ChEBI" id="CHEBI:15378"/>
        <dbReference type="ChEBI" id="CHEBI:16526"/>
        <dbReference type="ChEBI" id="CHEBI:33019"/>
        <dbReference type="ChEBI" id="CHEBI:37575"/>
        <dbReference type="ChEBI" id="CHEBI:57841"/>
        <dbReference type="ChEBI" id="CHEBI:62899"/>
        <dbReference type="EC" id="2.5.1.3"/>
    </reaction>
</comment>
<evidence type="ECO:0000256" key="2">
    <source>
        <dbReference type="ARBA" id="ARBA00022679"/>
    </source>
</evidence>
<dbReference type="CDD" id="cd00564">
    <property type="entry name" value="TMP_TenI"/>
    <property type="match status" value="1"/>
</dbReference>
<dbReference type="Gene3D" id="3.20.20.70">
    <property type="entry name" value="Aldolase class I"/>
    <property type="match status" value="1"/>
</dbReference>
<dbReference type="GO" id="GO:0009229">
    <property type="term" value="P:thiamine diphosphate biosynthetic process"/>
    <property type="evidence" value="ECO:0007669"/>
    <property type="project" value="UniProtKB-UniRule"/>
</dbReference>
<dbReference type="GO" id="GO:0009228">
    <property type="term" value="P:thiamine biosynthetic process"/>
    <property type="evidence" value="ECO:0007669"/>
    <property type="project" value="UniProtKB-KW"/>
</dbReference>
<dbReference type="Pfam" id="PF02581">
    <property type="entry name" value="TMP-TENI"/>
    <property type="match status" value="1"/>
</dbReference>
<dbReference type="SUPFAM" id="SSF51391">
    <property type="entry name" value="Thiamin phosphate synthase"/>
    <property type="match status" value="1"/>
</dbReference>
<keyword evidence="4 9" id="KW-0460">Magnesium</keyword>
<evidence type="ECO:0000256" key="3">
    <source>
        <dbReference type="ARBA" id="ARBA00022723"/>
    </source>
</evidence>
<evidence type="ECO:0000256" key="7">
    <source>
        <dbReference type="ARBA" id="ARBA00047851"/>
    </source>
</evidence>
<feature type="binding site" evidence="9">
    <location>
        <position position="146"/>
    </location>
    <ligand>
        <name>4-amino-2-methyl-5-(diphosphooxymethyl)pyrimidine</name>
        <dbReference type="ChEBI" id="CHEBI:57841"/>
    </ligand>
</feature>
<dbReference type="GO" id="GO:0004789">
    <property type="term" value="F:thiamine-phosphate diphosphorylase activity"/>
    <property type="evidence" value="ECO:0007669"/>
    <property type="project" value="UniProtKB-UniRule"/>
</dbReference>
<evidence type="ECO:0000256" key="6">
    <source>
        <dbReference type="ARBA" id="ARBA00047334"/>
    </source>
</evidence>
<evidence type="ECO:0000313" key="13">
    <source>
        <dbReference type="EMBL" id="MBD3365335.1"/>
    </source>
</evidence>
<dbReference type="GO" id="GO:0000287">
    <property type="term" value="F:magnesium ion binding"/>
    <property type="evidence" value="ECO:0007669"/>
    <property type="project" value="UniProtKB-UniRule"/>
</dbReference>
<comment type="cofactor">
    <cofactor evidence="9">
        <name>Mg(2+)</name>
        <dbReference type="ChEBI" id="CHEBI:18420"/>
    </cofactor>
    <text evidence="9">Binds 1 Mg(2+) ion per subunit.</text>
</comment>
<dbReference type="InterPro" id="IPR022998">
    <property type="entry name" value="ThiamineP_synth_TenI"/>
</dbReference>
<reference evidence="13" key="1">
    <citation type="submission" date="2019-11" db="EMBL/GenBank/DDBJ databases">
        <title>Microbial mats filling the niche in hypersaline microbial mats.</title>
        <authorList>
            <person name="Wong H.L."/>
            <person name="Macleod F.I."/>
            <person name="White R.A. III"/>
            <person name="Burns B.P."/>
        </authorList>
    </citation>
    <scope>NUCLEOTIDE SEQUENCE</scope>
    <source>
        <strain evidence="13">Bin_327</strain>
    </source>
</reference>
<organism evidence="13 14">
    <name type="scientific">candidate division WOR-3 bacterium</name>
    <dbReference type="NCBI Taxonomy" id="2052148"/>
    <lineage>
        <taxon>Bacteria</taxon>
        <taxon>Bacteria division WOR-3</taxon>
    </lineage>
</organism>
<feature type="binding site" evidence="9">
    <location>
        <begin position="45"/>
        <end position="49"/>
    </location>
    <ligand>
        <name>4-amino-2-methyl-5-(diphosphooxymethyl)pyrimidine</name>
        <dbReference type="ChEBI" id="CHEBI:57841"/>
    </ligand>
</feature>
<evidence type="ECO:0000256" key="9">
    <source>
        <dbReference type="HAMAP-Rule" id="MF_00097"/>
    </source>
</evidence>
<proteinExistence type="inferred from homology"/>
<dbReference type="GO" id="GO:0005737">
    <property type="term" value="C:cytoplasm"/>
    <property type="evidence" value="ECO:0007669"/>
    <property type="project" value="TreeGrafter"/>
</dbReference>
<feature type="binding site" evidence="9">
    <location>
        <position position="78"/>
    </location>
    <ligand>
        <name>Mg(2+)</name>
        <dbReference type="ChEBI" id="CHEBI:18420"/>
    </ligand>
</feature>
<feature type="binding site" evidence="9">
    <location>
        <position position="77"/>
    </location>
    <ligand>
        <name>4-amino-2-methyl-5-(diphosphooxymethyl)pyrimidine</name>
        <dbReference type="ChEBI" id="CHEBI:57841"/>
    </ligand>
</feature>
<evidence type="ECO:0000313" key="14">
    <source>
        <dbReference type="Proteomes" id="UP000630660"/>
    </source>
</evidence>
<keyword evidence="5 9" id="KW-0784">Thiamine biosynthesis</keyword>